<name>A0A1A9WZ07_9MUSC</name>
<dbReference type="GO" id="GO:0007007">
    <property type="term" value="P:inner mitochondrial membrane organization"/>
    <property type="evidence" value="ECO:0007669"/>
    <property type="project" value="TreeGrafter"/>
</dbReference>
<sequence>MGAAHSGEPRNVSMDNPTPAAGVIDVSDEVVERLKLGINRQDLLSVIFKSLAKDSGKVKTTDSAAKEVPASVPRQPAVVYQSPPPVAYSSPVSGFTITAADVRRQKDIELQQNDAMWRQRMSQLEQSLKKTNTIMEAEYSSAVEDVRKRFASAPATLQPPPCQDFKAQIIACYRAHPGESLKCAEEVAAFRNCVNTHRVQKLSEENQKEKAAANKASTAKAA</sequence>
<dbReference type="GO" id="GO:0061617">
    <property type="term" value="C:MICOS complex"/>
    <property type="evidence" value="ECO:0007669"/>
    <property type="project" value="TreeGrafter"/>
</dbReference>
<protein>
    <recommendedName>
        <fullName evidence="4">CHCH domain-containing protein</fullName>
    </recommendedName>
</protein>
<dbReference type="VEuPathDB" id="VectorBase:GBRI037835"/>
<evidence type="ECO:0000256" key="1">
    <source>
        <dbReference type="SAM" id="MobiDB-lite"/>
    </source>
</evidence>
<dbReference type="InterPro" id="IPR009069">
    <property type="entry name" value="Cys_alpha_HP_mot_SF"/>
</dbReference>
<evidence type="ECO:0000313" key="3">
    <source>
        <dbReference type="Proteomes" id="UP000091820"/>
    </source>
</evidence>
<feature type="region of interest" description="Disordered" evidence="1">
    <location>
        <begin position="1"/>
        <end position="21"/>
    </location>
</feature>
<dbReference type="STRING" id="37001.A0A1A9WZ07"/>
<reference evidence="2" key="2">
    <citation type="submission" date="2020-05" db="UniProtKB">
        <authorList>
            <consortium name="EnsemblMetazoa"/>
        </authorList>
    </citation>
    <scope>IDENTIFICATION</scope>
    <source>
        <strain evidence="2">IAEA</strain>
    </source>
</reference>
<feature type="region of interest" description="Disordered" evidence="1">
    <location>
        <begin position="200"/>
        <end position="222"/>
    </location>
</feature>
<dbReference type="InterPro" id="IPR052632">
    <property type="entry name" value="MICOS_subunit_Mic19"/>
</dbReference>
<dbReference type="EnsemblMetazoa" id="GBRI037835-RA">
    <property type="protein sequence ID" value="GBRI037835-PA"/>
    <property type="gene ID" value="GBRI037835"/>
</dbReference>
<dbReference type="PROSITE" id="PS51808">
    <property type="entry name" value="CHCH"/>
    <property type="match status" value="1"/>
</dbReference>
<accession>A0A1A9WZ07</accession>
<organism evidence="2 3">
    <name type="scientific">Glossina brevipalpis</name>
    <dbReference type="NCBI Taxonomy" id="37001"/>
    <lineage>
        <taxon>Eukaryota</taxon>
        <taxon>Metazoa</taxon>
        <taxon>Ecdysozoa</taxon>
        <taxon>Arthropoda</taxon>
        <taxon>Hexapoda</taxon>
        <taxon>Insecta</taxon>
        <taxon>Pterygota</taxon>
        <taxon>Neoptera</taxon>
        <taxon>Endopterygota</taxon>
        <taxon>Diptera</taxon>
        <taxon>Brachycera</taxon>
        <taxon>Muscomorpha</taxon>
        <taxon>Hippoboscoidea</taxon>
        <taxon>Glossinidae</taxon>
        <taxon>Glossina</taxon>
    </lineage>
</organism>
<reference evidence="3" key="1">
    <citation type="submission" date="2014-03" db="EMBL/GenBank/DDBJ databases">
        <authorList>
            <person name="Aksoy S."/>
            <person name="Warren W."/>
            <person name="Wilson R.K."/>
        </authorList>
    </citation>
    <scope>NUCLEOTIDE SEQUENCE [LARGE SCALE GENOMIC DNA]</scope>
    <source>
        <strain evidence="3">IAEA</strain>
    </source>
</reference>
<feature type="compositionally biased region" description="Low complexity" evidence="1">
    <location>
        <begin position="213"/>
        <end position="222"/>
    </location>
</feature>
<keyword evidence="3" id="KW-1185">Reference proteome</keyword>
<dbReference type="SUPFAM" id="SSF47072">
    <property type="entry name" value="Cysteine alpha-hairpin motif"/>
    <property type="match status" value="1"/>
</dbReference>
<evidence type="ECO:0008006" key="4">
    <source>
        <dbReference type="Google" id="ProtNLM"/>
    </source>
</evidence>
<proteinExistence type="predicted"/>
<dbReference type="PANTHER" id="PTHR21588">
    <property type="entry name" value="COILED-COIL-HELIX-COILED-COIL-HELIX DOMAIN CONTAINING 6"/>
    <property type="match status" value="1"/>
</dbReference>
<feature type="compositionally biased region" description="Basic and acidic residues" evidence="1">
    <location>
        <begin position="201"/>
        <end position="212"/>
    </location>
</feature>
<dbReference type="PANTHER" id="PTHR21588:SF18">
    <property type="entry name" value="MICOS COMPLEX SUBUNIT MIC19"/>
    <property type="match status" value="1"/>
</dbReference>
<dbReference type="AlphaFoldDB" id="A0A1A9WZ07"/>
<evidence type="ECO:0000313" key="2">
    <source>
        <dbReference type="EnsemblMetazoa" id="GBRI037835-PA"/>
    </source>
</evidence>
<dbReference type="Proteomes" id="UP000091820">
    <property type="component" value="Unassembled WGS sequence"/>
</dbReference>